<comment type="caution">
    <text evidence="1">The sequence shown here is derived from an EMBL/GenBank/DDBJ whole genome shotgun (WGS) entry which is preliminary data.</text>
</comment>
<organism evidence="1 2">
    <name type="scientific">Ataeniobius toweri</name>
    <dbReference type="NCBI Taxonomy" id="208326"/>
    <lineage>
        <taxon>Eukaryota</taxon>
        <taxon>Metazoa</taxon>
        <taxon>Chordata</taxon>
        <taxon>Craniata</taxon>
        <taxon>Vertebrata</taxon>
        <taxon>Euteleostomi</taxon>
        <taxon>Actinopterygii</taxon>
        <taxon>Neopterygii</taxon>
        <taxon>Teleostei</taxon>
        <taxon>Neoteleostei</taxon>
        <taxon>Acanthomorphata</taxon>
        <taxon>Ovalentaria</taxon>
        <taxon>Atherinomorphae</taxon>
        <taxon>Cyprinodontiformes</taxon>
        <taxon>Goodeidae</taxon>
        <taxon>Ataeniobius</taxon>
    </lineage>
</organism>
<protein>
    <submittedName>
        <fullName evidence="1">Uncharacterized protein</fullName>
    </submittedName>
</protein>
<name>A0ABU7BIG9_9TELE</name>
<feature type="non-terminal residue" evidence="1">
    <location>
        <position position="1"/>
    </location>
</feature>
<dbReference type="EMBL" id="JAHUTI010054808">
    <property type="protein sequence ID" value="MED6250103.1"/>
    <property type="molecule type" value="Genomic_DNA"/>
</dbReference>
<gene>
    <name evidence="1" type="ORF">ATANTOWER_024737</name>
</gene>
<keyword evidence="2" id="KW-1185">Reference proteome</keyword>
<sequence>LRTALKSSFYEMSEEVSLTPLLTSDILRQQIISRLIRKLEYGLSQQPLDMDFLVFTCRQELYHWEALSRHTNIQPEVV</sequence>
<proteinExistence type="predicted"/>
<reference evidence="1 2" key="1">
    <citation type="submission" date="2021-07" db="EMBL/GenBank/DDBJ databases">
        <authorList>
            <person name="Palmer J.M."/>
        </authorList>
    </citation>
    <scope>NUCLEOTIDE SEQUENCE [LARGE SCALE GENOMIC DNA]</scope>
    <source>
        <strain evidence="1 2">AT_MEX2019</strain>
        <tissue evidence="1">Muscle</tissue>
    </source>
</reference>
<evidence type="ECO:0000313" key="1">
    <source>
        <dbReference type="EMBL" id="MED6250103.1"/>
    </source>
</evidence>
<accession>A0ABU7BIG9</accession>
<dbReference type="Proteomes" id="UP001345963">
    <property type="component" value="Unassembled WGS sequence"/>
</dbReference>
<evidence type="ECO:0000313" key="2">
    <source>
        <dbReference type="Proteomes" id="UP001345963"/>
    </source>
</evidence>